<dbReference type="Pfam" id="PF00226">
    <property type="entry name" value="DnaJ"/>
    <property type="match status" value="1"/>
</dbReference>
<dbReference type="AlphaFoldDB" id="A0A4U5NAT1"/>
<dbReference type="PRINTS" id="PR00625">
    <property type="entry name" value="JDOMAIN"/>
</dbReference>
<dbReference type="SUPFAM" id="SSF46565">
    <property type="entry name" value="Chaperone J-domain"/>
    <property type="match status" value="1"/>
</dbReference>
<proteinExistence type="predicted"/>
<dbReference type="STRING" id="43335.A0A4U5NAT1"/>
<evidence type="ECO:0000313" key="2">
    <source>
        <dbReference type="EMBL" id="TKR79141.1"/>
    </source>
</evidence>
<dbReference type="InterPro" id="IPR036869">
    <property type="entry name" value="J_dom_sf"/>
</dbReference>
<dbReference type="PANTHER" id="PTHR44137">
    <property type="entry name" value="BNAC03G44070D PROTEIN"/>
    <property type="match status" value="1"/>
</dbReference>
<dbReference type="EMBL" id="RCHU01001074">
    <property type="protein sequence ID" value="TKR79141.1"/>
    <property type="molecule type" value="Genomic_DNA"/>
</dbReference>
<dbReference type="Gene3D" id="1.10.287.110">
    <property type="entry name" value="DnaJ domain"/>
    <property type="match status" value="1"/>
</dbReference>
<dbReference type="CDD" id="cd06257">
    <property type="entry name" value="DnaJ"/>
    <property type="match status" value="1"/>
</dbReference>
<name>A0A4U5NAT1_POPAL</name>
<sequence>MECNKDEAVRAKEIAEKKFMGRDYAGAKKSALKAQNLYPELDENRTSNGEVDWYGVLGANPWADNETVRKQYHKLALMLHPDRNKSLGADDAFKLVSETSGLLSDKEKRRAYNQKLSPAEW</sequence>
<organism evidence="2">
    <name type="scientific">Populus alba</name>
    <name type="common">White poplar</name>
    <dbReference type="NCBI Taxonomy" id="43335"/>
    <lineage>
        <taxon>Eukaryota</taxon>
        <taxon>Viridiplantae</taxon>
        <taxon>Streptophyta</taxon>
        <taxon>Embryophyta</taxon>
        <taxon>Tracheophyta</taxon>
        <taxon>Spermatophyta</taxon>
        <taxon>Magnoliopsida</taxon>
        <taxon>eudicotyledons</taxon>
        <taxon>Gunneridae</taxon>
        <taxon>Pentapetalae</taxon>
        <taxon>rosids</taxon>
        <taxon>fabids</taxon>
        <taxon>Malpighiales</taxon>
        <taxon>Salicaceae</taxon>
        <taxon>Saliceae</taxon>
        <taxon>Populus</taxon>
    </lineage>
</organism>
<evidence type="ECO:0000259" key="1">
    <source>
        <dbReference type="PROSITE" id="PS50076"/>
    </source>
</evidence>
<protein>
    <recommendedName>
        <fullName evidence="1">J domain-containing protein</fullName>
    </recommendedName>
</protein>
<accession>A0A4U5NAT1</accession>
<comment type="caution">
    <text evidence="2">The sequence shown here is derived from an EMBL/GenBank/DDBJ whole genome shotgun (WGS) entry which is preliminary data.</text>
</comment>
<dbReference type="PANTHER" id="PTHR44137:SF32">
    <property type="entry name" value="DNAJ HEAT SHOCK AMINO-TERMINAL DOMAIN PROTEIN"/>
    <property type="match status" value="1"/>
</dbReference>
<dbReference type="PROSITE" id="PS50076">
    <property type="entry name" value="DNAJ_2"/>
    <property type="match status" value="1"/>
</dbReference>
<reference evidence="2" key="1">
    <citation type="submission" date="2018-10" db="EMBL/GenBank/DDBJ databases">
        <title>Population genomic analysis revealed the cold adaptation of white poplar.</title>
        <authorList>
            <person name="Liu Y.-J."/>
        </authorList>
    </citation>
    <scope>NUCLEOTIDE SEQUENCE [LARGE SCALE GENOMIC DNA]</scope>
    <source>
        <strain evidence="2">PAL-ZL1</strain>
    </source>
</reference>
<gene>
    <name evidence="2" type="ORF">D5086_0000274800</name>
</gene>
<dbReference type="InterPro" id="IPR001623">
    <property type="entry name" value="DnaJ_domain"/>
</dbReference>
<feature type="domain" description="J" evidence="1">
    <location>
        <begin position="52"/>
        <end position="116"/>
    </location>
</feature>
<dbReference type="SMART" id="SM00271">
    <property type="entry name" value="DnaJ"/>
    <property type="match status" value="1"/>
</dbReference>